<dbReference type="AlphaFoldDB" id="A0A073ILM8"/>
<dbReference type="GO" id="GO:0006508">
    <property type="term" value="P:proteolysis"/>
    <property type="evidence" value="ECO:0007669"/>
    <property type="project" value="UniProtKB-KW"/>
</dbReference>
<proteinExistence type="predicted"/>
<keyword evidence="4" id="KW-1185">Reference proteome</keyword>
<feature type="transmembrane region" description="Helical" evidence="1">
    <location>
        <begin position="110"/>
        <end position="131"/>
    </location>
</feature>
<reference evidence="3 4" key="1">
    <citation type="submission" date="2014-01" db="EMBL/GenBank/DDBJ databases">
        <title>Sulfitobacter donghicola JCM 14565 Genome Sequencing.</title>
        <authorList>
            <person name="Lai Q."/>
            <person name="Hong Z."/>
        </authorList>
    </citation>
    <scope>NUCLEOTIDE SEQUENCE [LARGE SCALE GENOMIC DNA]</scope>
    <source>
        <strain evidence="3 4">JCM 14565</strain>
    </source>
</reference>
<name>A0A073ILM8_9RHOB</name>
<keyword evidence="3" id="KW-0645">Protease</keyword>
<feature type="transmembrane region" description="Helical" evidence="1">
    <location>
        <begin position="246"/>
        <end position="265"/>
    </location>
</feature>
<accession>A0A073ILM8</accession>
<dbReference type="GO" id="GO:0004175">
    <property type="term" value="F:endopeptidase activity"/>
    <property type="evidence" value="ECO:0007669"/>
    <property type="project" value="UniProtKB-ARBA"/>
</dbReference>
<keyword evidence="1" id="KW-0812">Transmembrane</keyword>
<dbReference type="Proteomes" id="UP000027734">
    <property type="component" value="Unassembled WGS sequence"/>
</dbReference>
<feature type="transmembrane region" description="Helical" evidence="1">
    <location>
        <begin position="143"/>
        <end position="163"/>
    </location>
</feature>
<dbReference type="InterPro" id="IPR052710">
    <property type="entry name" value="CAAX_protease"/>
</dbReference>
<feature type="domain" description="CAAX prenyl protease 2/Lysostaphin resistance protein A-like" evidence="2">
    <location>
        <begin position="148"/>
        <end position="244"/>
    </location>
</feature>
<feature type="transmembrane region" description="Helical" evidence="1">
    <location>
        <begin position="277"/>
        <end position="296"/>
    </location>
</feature>
<keyword evidence="1" id="KW-1133">Transmembrane helix</keyword>
<dbReference type="GO" id="GO:0080120">
    <property type="term" value="P:CAAX-box protein maturation"/>
    <property type="evidence" value="ECO:0007669"/>
    <property type="project" value="UniProtKB-ARBA"/>
</dbReference>
<feature type="transmembrane region" description="Helical" evidence="1">
    <location>
        <begin position="207"/>
        <end position="225"/>
    </location>
</feature>
<dbReference type="Pfam" id="PF02517">
    <property type="entry name" value="Rce1-like"/>
    <property type="match status" value="1"/>
</dbReference>
<keyword evidence="3" id="KW-0378">Hydrolase</keyword>
<evidence type="ECO:0000259" key="2">
    <source>
        <dbReference type="Pfam" id="PF02517"/>
    </source>
</evidence>
<feature type="transmembrane region" description="Helical" evidence="1">
    <location>
        <begin position="67"/>
        <end position="89"/>
    </location>
</feature>
<organism evidence="3 4">
    <name type="scientific">Sulfitobacter donghicola DSW-25 = KCTC 12864 = JCM 14565</name>
    <dbReference type="NCBI Taxonomy" id="1300350"/>
    <lineage>
        <taxon>Bacteria</taxon>
        <taxon>Pseudomonadati</taxon>
        <taxon>Pseudomonadota</taxon>
        <taxon>Alphaproteobacteria</taxon>
        <taxon>Rhodobacterales</taxon>
        <taxon>Roseobacteraceae</taxon>
        <taxon>Sulfitobacter</taxon>
    </lineage>
</organism>
<sequence>MALFPDYRAHIIHCAAAKSHSEVWRLVVGLCVMVGAYFVMTLAYQLVLNEYVTKYPKFQTELMSGSTPLAMYALLMGFALITLAVFFGVKMVHHRDPQTVFGPKILAVPQFFRVLGMLVALGAVLMVLPPYGMDEPLVPNLPVGRWLLLLPLSLIAVFVQISAEEVFFRGYLQQQLGARFKSPLIWMVLPSALFALGHYQPNEAGDNAVLILLWAGVFGLLMADLTARSGTIGPALAVHFVNNISALLIAALPDSLGGLALWHAPFGMNDAAQLRDWLPVDFALMLVSWLAARLALRR</sequence>
<evidence type="ECO:0000313" key="3">
    <source>
        <dbReference type="EMBL" id="KEJ90475.1"/>
    </source>
</evidence>
<comment type="caution">
    <text evidence="3">The sequence shown here is derived from an EMBL/GenBank/DDBJ whole genome shotgun (WGS) entry which is preliminary data.</text>
</comment>
<evidence type="ECO:0000313" key="4">
    <source>
        <dbReference type="Proteomes" id="UP000027734"/>
    </source>
</evidence>
<dbReference type="RefSeq" id="WP_025058846.1">
    <property type="nucleotide sequence ID" value="NZ_JAMC01000001.1"/>
</dbReference>
<evidence type="ECO:0000256" key="1">
    <source>
        <dbReference type="SAM" id="Phobius"/>
    </source>
</evidence>
<dbReference type="EMBL" id="JAMC01000001">
    <property type="protein sequence ID" value="KEJ90475.1"/>
    <property type="molecule type" value="Genomic_DNA"/>
</dbReference>
<dbReference type="InterPro" id="IPR003675">
    <property type="entry name" value="Rce1/LyrA-like_dom"/>
</dbReference>
<gene>
    <name evidence="3" type="ORF">DSW25_00730</name>
</gene>
<feature type="transmembrane region" description="Helical" evidence="1">
    <location>
        <begin position="184"/>
        <end position="201"/>
    </location>
</feature>
<dbReference type="STRING" id="1300350.Z948_1436"/>
<keyword evidence="1" id="KW-0472">Membrane</keyword>
<feature type="transmembrane region" description="Helical" evidence="1">
    <location>
        <begin position="26"/>
        <end position="47"/>
    </location>
</feature>
<protein>
    <submittedName>
        <fullName evidence="3">CAAX amino terminal protease</fullName>
    </submittedName>
</protein>
<dbReference type="PANTHER" id="PTHR36435:SF1">
    <property type="entry name" value="CAAX AMINO TERMINAL PROTEASE FAMILY PROTEIN"/>
    <property type="match status" value="1"/>
</dbReference>
<dbReference type="PANTHER" id="PTHR36435">
    <property type="entry name" value="SLR1288 PROTEIN"/>
    <property type="match status" value="1"/>
</dbReference>
<dbReference type="eggNOG" id="COG1266">
    <property type="taxonomic scope" value="Bacteria"/>
</dbReference>